<keyword evidence="1" id="KW-0472">Membrane</keyword>
<dbReference type="InterPro" id="IPR051418">
    <property type="entry name" value="Spondin/Thrombospondin_T1"/>
</dbReference>
<protein>
    <submittedName>
        <fullName evidence="4">Apple domain-containing protein</fullName>
    </submittedName>
</protein>
<evidence type="ECO:0000313" key="4">
    <source>
        <dbReference type="WBParaSite" id="PTRK_0000289800.1"/>
    </source>
</evidence>
<accession>A0A0N4Z6U2</accession>
<dbReference type="STRING" id="131310.A0A0N4Z6U2"/>
<dbReference type="WBParaSite" id="PTRK_0000289800.1">
    <property type="protein sequence ID" value="PTRK_0000289800.1"/>
    <property type="gene ID" value="PTRK_0000289800"/>
</dbReference>
<evidence type="ECO:0000259" key="2">
    <source>
        <dbReference type="PROSITE" id="PS50948"/>
    </source>
</evidence>
<dbReference type="PROSITE" id="PS50092">
    <property type="entry name" value="TSP1"/>
    <property type="match status" value="3"/>
</dbReference>
<dbReference type="InterPro" id="IPR000884">
    <property type="entry name" value="TSP1_rpt"/>
</dbReference>
<dbReference type="SUPFAM" id="SSF82895">
    <property type="entry name" value="TSP-1 type 1 repeat"/>
    <property type="match status" value="1"/>
</dbReference>
<dbReference type="InterPro" id="IPR036383">
    <property type="entry name" value="TSP1_rpt_sf"/>
</dbReference>
<name>A0A0N4Z6U2_PARTI</name>
<proteinExistence type="predicted"/>
<dbReference type="SMART" id="SM00473">
    <property type="entry name" value="PAN_AP"/>
    <property type="match status" value="1"/>
</dbReference>
<reference evidence="4" key="1">
    <citation type="submission" date="2017-02" db="UniProtKB">
        <authorList>
            <consortium name="WormBaseParasite"/>
        </authorList>
    </citation>
    <scope>IDENTIFICATION</scope>
</reference>
<dbReference type="AlphaFoldDB" id="A0A0N4Z6U2"/>
<evidence type="ECO:0000256" key="1">
    <source>
        <dbReference type="SAM" id="Phobius"/>
    </source>
</evidence>
<dbReference type="InterPro" id="IPR003609">
    <property type="entry name" value="Pan_app"/>
</dbReference>
<dbReference type="PANTHER" id="PTHR11311">
    <property type="entry name" value="SPONDIN"/>
    <property type="match status" value="1"/>
</dbReference>
<feature type="domain" description="Apple" evidence="2">
    <location>
        <begin position="19"/>
        <end position="99"/>
    </location>
</feature>
<dbReference type="PROSITE" id="PS50948">
    <property type="entry name" value="PAN"/>
    <property type="match status" value="1"/>
</dbReference>
<dbReference type="PANTHER" id="PTHR11311:SF15">
    <property type="entry name" value="SPONDIN-2"/>
    <property type="match status" value="1"/>
</dbReference>
<sequence>MKYIFYTSIFIISFYTSLCCVYSPILYGVAPLQPLGYSTKKVFTSSEDCRNECMTNQNFNCTAYLWPGYTGDCYILDTVDLSIQIFKDDGEYILYVKNCNETIPSVGYCEFAINQTNVAYSTATSFETPGLTTEKSCFQFCINQYNGFNYEAFIVKPNGVSTCNLYQDIPEGLSTGDANLWIKNFNCEYTNWSEWSTCTATCDGIQTKTRDFAKEGDPDGVPCLESEKTLTQNCSVPCDSVCTYDNWGPWGPCSSTCEQEQKRTLLTGTVELCDTDDEPLTMLQECTGDDCPTTMAPTTTAAPTTTVAPTTVVSTTKVISTTTLPATTTTLLTTTTTLSTTTTMAPCVFGNWTDWGLCGTDCSQERTRELLSGLDDYCLTINDTTIETQECTGDLCKIGITDPPPEPEPGCRIDNIDSNSKPSANFKAVGRQQSCNTKCKAETRFKCEAYITAGEGTSCILFGTITKPVMQVTHSVYYLQDINCTAGKTPETSICLWEKSGTTVNPNTGVGKGTKTYYYTMDEVHCENLCNMNHPMFKPNACGAWIYDQAPGFMKQEPNCFLFPPLSDADKNSFAGGNGTLFVKTCP</sequence>
<evidence type="ECO:0000313" key="3">
    <source>
        <dbReference type="Proteomes" id="UP000038045"/>
    </source>
</evidence>
<dbReference type="SMART" id="SM00209">
    <property type="entry name" value="TSP1"/>
    <property type="match status" value="3"/>
</dbReference>
<feature type="transmembrane region" description="Helical" evidence="1">
    <location>
        <begin position="7"/>
        <end position="30"/>
    </location>
</feature>
<organism evidence="3 4">
    <name type="scientific">Parastrongyloides trichosuri</name>
    <name type="common">Possum-specific nematode worm</name>
    <dbReference type="NCBI Taxonomy" id="131310"/>
    <lineage>
        <taxon>Eukaryota</taxon>
        <taxon>Metazoa</taxon>
        <taxon>Ecdysozoa</taxon>
        <taxon>Nematoda</taxon>
        <taxon>Chromadorea</taxon>
        <taxon>Rhabditida</taxon>
        <taxon>Tylenchina</taxon>
        <taxon>Panagrolaimomorpha</taxon>
        <taxon>Strongyloidoidea</taxon>
        <taxon>Strongyloididae</taxon>
        <taxon>Parastrongyloides</taxon>
    </lineage>
</organism>
<dbReference type="Proteomes" id="UP000038045">
    <property type="component" value="Unplaced"/>
</dbReference>
<keyword evidence="3" id="KW-1185">Reference proteome</keyword>
<keyword evidence="1" id="KW-0812">Transmembrane</keyword>
<keyword evidence="1" id="KW-1133">Transmembrane helix</keyword>
<dbReference type="Gene3D" id="2.20.100.10">
    <property type="entry name" value="Thrombospondin type-1 (TSP1) repeat"/>
    <property type="match status" value="1"/>
</dbReference>